<dbReference type="RefSeq" id="XP_007399626.1">
    <property type="nucleotide sequence ID" value="XM_007399564.1"/>
</dbReference>
<organism evidence="1 2">
    <name type="scientific">Phanerochaete carnosa (strain HHB-10118-sp)</name>
    <name type="common">White-rot fungus</name>
    <name type="synonym">Peniophora carnosa</name>
    <dbReference type="NCBI Taxonomy" id="650164"/>
    <lineage>
        <taxon>Eukaryota</taxon>
        <taxon>Fungi</taxon>
        <taxon>Dikarya</taxon>
        <taxon>Basidiomycota</taxon>
        <taxon>Agaricomycotina</taxon>
        <taxon>Agaricomycetes</taxon>
        <taxon>Polyporales</taxon>
        <taxon>Phanerochaetaceae</taxon>
        <taxon>Phanerochaete</taxon>
    </lineage>
</organism>
<dbReference type="KEGG" id="pco:PHACADRAFT_187226"/>
<proteinExistence type="predicted"/>
<dbReference type="HOGENOM" id="CLU_2004721_0_0_1"/>
<dbReference type="AlphaFoldDB" id="K5UPW3"/>
<protein>
    <submittedName>
        <fullName evidence="1">Uncharacterized protein</fullName>
    </submittedName>
</protein>
<dbReference type="InParanoid" id="K5UPW3"/>
<evidence type="ECO:0000313" key="2">
    <source>
        <dbReference type="Proteomes" id="UP000008370"/>
    </source>
</evidence>
<gene>
    <name evidence="1" type="ORF">PHACADRAFT_187226</name>
</gene>
<reference evidence="1 2" key="1">
    <citation type="journal article" date="2012" name="BMC Genomics">
        <title>Comparative genomics of the white-rot fungi, Phanerochaete carnosa and P. chrysosporium, to elucidate the genetic basis of the distinct wood types they colonize.</title>
        <authorList>
            <person name="Suzuki H."/>
            <person name="MacDonald J."/>
            <person name="Syed K."/>
            <person name="Salamov A."/>
            <person name="Hori C."/>
            <person name="Aerts A."/>
            <person name="Henrissat B."/>
            <person name="Wiebenga A."/>
            <person name="vanKuyk P.A."/>
            <person name="Barry K."/>
            <person name="Lindquist E."/>
            <person name="LaButti K."/>
            <person name="Lapidus A."/>
            <person name="Lucas S."/>
            <person name="Coutinho P."/>
            <person name="Gong Y."/>
            <person name="Samejima M."/>
            <person name="Mahadevan R."/>
            <person name="Abou-Zaid M."/>
            <person name="de Vries R.P."/>
            <person name="Igarashi K."/>
            <person name="Yadav J.S."/>
            <person name="Grigoriev I.V."/>
            <person name="Master E.R."/>
        </authorList>
    </citation>
    <scope>NUCLEOTIDE SEQUENCE [LARGE SCALE GENOMIC DNA]</scope>
    <source>
        <strain evidence="1 2">HHB-10118-sp</strain>
    </source>
</reference>
<dbReference type="GeneID" id="18910409"/>
<evidence type="ECO:0000313" key="1">
    <source>
        <dbReference type="EMBL" id="EKM51831.1"/>
    </source>
</evidence>
<sequence length="124" mass="13633">MPRKYYNTTSNGGTTLGANSEEVFGVLIRTLPGVYVLRIPERSKDSFSRGAPASLAATSQNPLTELLVDVQMNARLREYKGRKHMTDRVLNHYKDCGWMSCSNYGNFSFSSLLICSSSNGASLG</sequence>
<accession>K5UPW3</accession>
<dbReference type="Proteomes" id="UP000008370">
    <property type="component" value="Unassembled WGS sequence"/>
</dbReference>
<keyword evidence="2" id="KW-1185">Reference proteome</keyword>
<name>K5UPW3_PHACS</name>
<dbReference type="OrthoDB" id="10640677at2759"/>
<dbReference type="EMBL" id="JH930476">
    <property type="protein sequence ID" value="EKM51831.1"/>
    <property type="molecule type" value="Genomic_DNA"/>
</dbReference>